<keyword evidence="2" id="KW-0732">Signal</keyword>
<organism evidence="4">
    <name type="scientific">Clastoptera arizonana</name>
    <name type="common">Arizona spittle bug</name>
    <dbReference type="NCBI Taxonomy" id="38151"/>
    <lineage>
        <taxon>Eukaryota</taxon>
        <taxon>Metazoa</taxon>
        <taxon>Ecdysozoa</taxon>
        <taxon>Arthropoda</taxon>
        <taxon>Hexapoda</taxon>
        <taxon>Insecta</taxon>
        <taxon>Pterygota</taxon>
        <taxon>Neoptera</taxon>
        <taxon>Paraneoptera</taxon>
        <taxon>Hemiptera</taxon>
        <taxon>Auchenorrhyncha</taxon>
        <taxon>Cercopoidea</taxon>
        <taxon>Clastopteridae</taxon>
        <taxon>Clastoptera</taxon>
    </lineage>
</organism>
<dbReference type="AlphaFoldDB" id="A0A1B6C250"/>
<dbReference type="FunFam" id="3.10.50.10:FF:000001">
    <property type="entry name" value="Chitinase 3-like 1"/>
    <property type="match status" value="1"/>
</dbReference>
<feature type="domain" description="GH18" evidence="3">
    <location>
        <begin position="26"/>
        <end position="388"/>
    </location>
</feature>
<name>A0A1B6C250_9HEMI</name>
<protein>
    <recommendedName>
        <fullName evidence="3">GH18 domain-containing protein</fullName>
    </recommendedName>
</protein>
<evidence type="ECO:0000256" key="1">
    <source>
        <dbReference type="ARBA" id="ARBA00023157"/>
    </source>
</evidence>
<dbReference type="GO" id="GO:0008061">
    <property type="term" value="F:chitin binding"/>
    <property type="evidence" value="ECO:0007669"/>
    <property type="project" value="InterPro"/>
</dbReference>
<dbReference type="Gene3D" id="3.10.50.10">
    <property type="match status" value="1"/>
</dbReference>
<dbReference type="InterPro" id="IPR011583">
    <property type="entry name" value="Chitinase_II/V-like_cat"/>
</dbReference>
<dbReference type="SMART" id="SM00636">
    <property type="entry name" value="Glyco_18"/>
    <property type="match status" value="1"/>
</dbReference>
<dbReference type="InterPro" id="IPR029070">
    <property type="entry name" value="Chitinase_insertion_sf"/>
</dbReference>
<dbReference type="SUPFAM" id="SSF51445">
    <property type="entry name" value="(Trans)glycosidases"/>
    <property type="match status" value="1"/>
</dbReference>
<reference evidence="4" key="1">
    <citation type="submission" date="2015-12" db="EMBL/GenBank/DDBJ databases">
        <title>De novo transcriptome assembly of four potential Pierce s Disease insect vectors from Arizona vineyards.</title>
        <authorList>
            <person name="Tassone E.E."/>
        </authorList>
    </citation>
    <scope>NUCLEOTIDE SEQUENCE</scope>
</reference>
<dbReference type="GO" id="GO:0005576">
    <property type="term" value="C:extracellular region"/>
    <property type="evidence" value="ECO:0007669"/>
    <property type="project" value="TreeGrafter"/>
</dbReference>
<evidence type="ECO:0000256" key="2">
    <source>
        <dbReference type="SAM" id="SignalP"/>
    </source>
</evidence>
<dbReference type="GO" id="GO:0004568">
    <property type="term" value="F:chitinase activity"/>
    <property type="evidence" value="ECO:0007669"/>
    <property type="project" value="TreeGrafter"/>
</dbReference>
<dbReference type="Pfam" id="PF00704">
    <property type="entry name" value="Glyco_hydro_18"/>
    <property type="match status" value="1"/>
</dbReference>
<feature type="signal peptide" evidence="2">
    <location>
        <begin position="1"/>
        <end position="23"/>
    </location>
</feature>
<feature type="chain" id="PRO_5008580051" description="GH18 domain-containing protein" evidence="2">
    <location>
        <begin position="24"/>
        <end position="396"/>
    </location>
</feature>
<gene>
    <name evidence="4" type="ORF">g.22557</name>
</gene>
<evidence type="ECO:0000259" key="3">
    <source>
        <dbReference type="PROSITE" id="PS51910"/>
    </source>
</evidence>
<dbReference type="PANTHER" id="PTHR11177">
    <property type="entry name" value="CHITINASE"/>
    <property type="match status" value="1"/>
</dbReference>
<accession>A0A1B6C250</accession>
<dbReference type="InterPro" id="IPR050314">
    <property type="entry name" value="Glycosyl_Hydrlase_18"/>
</dbReference>
<sequence>MIVNLKFSLFVFVTASCITKICAEEMKVMCYFTSWAWYRSDIGKFLPQNINASLCTHVLYAFAALDKTTLTITTADSWADTDNSFYSQITAFKDQGVYPVLSLGGWNESEGDKYSRLVNNATARKNFINHSIKYLLKYNFTGLELDWEYPKCWQGNCTAGPKSDKRNFGVFCKELSASYKKYNLTVSAAVSAGKTKIDEGYDVPVLSAALDWINVMTYDYHSSADGVTGANAPIFDFKGYAVAQSMLYWEYKGAKRSKLNVGVPFYAQTFTLKHKSNNCIGAPTKGPGTAGPYTKNPGTVAYYEVCLRVKNEGWYSESTWTDGTYAFKDNQWMSYLDVGDLEDTAWLVKKRKYGGTFFWALDYDDFTNSCGCGYYPLLTTLNRELGRINNPRVQCY</sequence>
<dbReference type="InterPro" id="IPR001223">
    <property type="entry name" value="Glyco_hydro18_cat"/>
</dbReference>
<dbReference type="PROSITE" id="PS51257">
    <property type="entry name" value="PROKAR_LIPOPROTEIN"/>
    <property type="match status" value="1"/>
</dbReference>
<dbReference type="PROSITE" id="PS51910">
    <property type="entry name" value="GH18_2"/>
    <property type="match status" value="1"/>
</dbReference>
<dbReference type="PANTHER" id="PTHR11177:SF359">
    <property type="entry name" value="CHITINASE 10-RELATED"/>
    <property type="match status" value="1"/>
</dbReference>
<dbReference type="GO" id="GO:0005975">
    <property type="term" value="P:carbohydrate metabolic process"/>
    <property type="evidence" value="ECO:0007669"/>
    <property type="project" value="InterPro"/>
</dbReference>
<dbReference type="Gene3D" id="3.20.20.80">
    <property type="entry name" value="Glycosidases"/>
    <property type="match status" value="1"/>
</dbReference>
<dbReference type="InterPro" id="IPR017853">
    <property type="entry name" value="GH"/>
</dbReference>
<keyword evidence="1" id="KW-1015">Disulfide bond</keyword>
<evidence type="ECO:0000313" key="4">
    <source>
        <dbReference type="EMBL" id="JAS07295.1"/>
    </source>
</evidence>
<dbReference type="EMBL" id="GEDC01030003">
    <property type="protein sequence ID" value="JAS07295.1"/>
    <property type="molecule type" value="Transcribed_RNA"/>
</dbReference>
<proteinExistence type="predicted"/>
<dbReference type="GO" id="GO:0006032">
    <property type="term" value="P:chitin catabolic process"/>
    <property type="evidence" value="ECO:0007669"/>
    <property type="project" value="TreeGrafter"/>
</dbReference>
<dbReference type="SUPFAM" id="SSF54556">
    <property type="entry name" value="Chitinase insertion domain"/>
    <property type="match status" value="1"/>
</dbReference>